<dbReference type="Gene3D" id="3.40.1810.10">
    <property type="entry name" value="Transcription factor, MADS-box"/>
    <property type="match status" value="1"/>
</dbReference>
<keyword evidence="3 9" id="KW-0238">DNA-binding</keyword>
<dbReference type="PRINTS" id="PR00404">
    <property type="entry name" value="MADSDOMAIN"/>
</dbReference>
<dbReference type="AlphaFoldDB" id="R4I3C6"/>
<dbReference type="PANTHER" id="PTHR48019">
    <property type="entry name" value="SERUM RESPONSE FACTOR HOMOLOG"/>
    <property type="match status" value="1"/>
</dbReference>
<reference evidence="9" key="1">
    <citation type="journal article" date="2013" name="Plant J.">
        <title>Brassica napus TT16 homologs with different genomic origins and expression levels encode proteins that regulate a broad range of endothelium-associated genes at the transcriptional level.</title>
        <authorList>
            <person name="Chen G."/>
            <person name="Deng W."/>
            <person name="Peng F."/>
            <person name="Truksa M."/>
            <person name="Singer S."/>
            <person name="Snyder C.L."/>
            <person name="Mietkiewska E."/>
            <person name="Weselake R.J."/>
        </authorList>
    </citation>
    <scope>NUCLEOTIDE SEQUENCE</scope>
</reference>
<evidence type="ECO:0000256" key="4">
    <source>
        <dbReference type="ARBA" id="ARBA00023163"/>
    </source>
</evidence>
<dbReference type="Pfam" id="PF00319">
    <property type="entry name" value="SRF-TF"/>
    <property type="match status" value="1"/>
</dbReference>
<evidence type="ECO:0000259" key="7">
    <source>
        <dbReference type="PROSITE" id="PS50066"/>
    </source>
</evidence>
<feature type="coiled-coil region" evidence="6">
    <location>
        <begin position="139"/>
        <end position="178"/>
    </location>
</feature>
<dbReference type="InterPro" id="IPR002487">
    <property type="entry name" value="TF_Kbox"/>
</dbReference>
<dbReference type="SMART" id="SM00432">
    <property type="entry name" value="MADS"/>
    <property type="match status" value="1"/>
</dbReference>
<keyword evidence="2" id="KW-0805">Transcription regulation</keyword>
<comment type="subcellular location">
    <subcellularLocation>
        <location evidence="1">Nucleus</location>
    </subcellularLocation>
</comment>
<feature type="domain" description="MADS-box" evidence="7">
    <location>
        <begin position="17"/>
        <end position="77"/>
    </location>
</feature>
<sequence>MNPEEEKRENKKKRREMGRGKIEIKKIENRTARQVTFSKRRSGVIKKAHELSVLCDAHIGLIVFSATGKLYQHCSEHSNMPQLIDRYLTKEGLQLPDLNDDRDDLRHEIEILRRETCKLELRLRPYHGHGLASIPPHELEGLEQQLEHSVRKVRERKKELLQQQLGNLSRKKRMLEDDNNNMYRWLHGHRATTEFQQGGIETKPGEYQQFLEQVQFYNDQQQQPNSFLQLATHPSEIDLNYHLHLAQPNLQNDPMANI</sequence>
<name>R4I3C6_BRACM</name>
<proteinExistence type="predicted"/>
<accession>R4I3C6</accession>
<dbReference type="GO" id="GO:0000977">
    <property type="term" value="F:RNA polymerase II transcription regulatory region sequence-specific DNA binding"/>
    <property type="evidence" value="ECO:0007669"/>
    <property type="project" value="InterPro"/>
</dbReference>
<dbReference type="GO" id="GO:0003700">
    <property type="term" value="F:DNA-binding transcription factor activity"/>
    <property type="evidence" value="ECO:0007669"/>
    <property type="project" value="InterPro"/>
</dbReference>
<dbReference type="PROSITE" id="PS50066">
    <property type="entry name" value="MADS_BOX_2"/>
    <property type="match status" value="1"/>
</dbReference>
<dbReference type="GO" id="GO:0005634">
    <property type="term" value="C:nucleus"/>
    <property type="evidence" value="ECO:0007669"/>
    <property type="project" value="UniProtKB-SubCell"/>
</dbReference>
<dbReference type="CDD" id="cd00265">
    <property type="entry name" value="MADS_MEF2_like"/>
    <property type="match status" value="1"/>
</dbReference>
<evidence type="ECO:0000313" key="9">
    <source>
        <dbReference type="EMBL" id="AFI71430.1"/>
    </source>
</evidence>
<dbReference type="InterPro" id="IPR002100">
    <property type="entry name" value="TF_MADSbox"/>
</dbReference>
<feature type="domain" description="K-box" evidence="8">
    <location>
        <begin position="102"/>
        <end position="192"/>
    </location>
</feature>
<evidence type="ECO:0000256" key="1">
    <source>
        <dbReference type="ARBA" id="ARBA00004123"/>
    </source>
</evidence>
<dbReference type="GO" id="GO:0046983">
    <property type="term" value="F:protein dimerization activity"/>
    <property type="evidence" value="ECO:0007669"/>
    <property type="project" value="InterPro"/>
</dbReference>
<dbReference type="InterPro" id="IPR033896">
    <property type="entry name" value="MEF2-like_N"/>
</dbReference>
<evidence type="ECO:0000259" key="8">
    <source>
        <dbReference type="PROSITE" id="PS51297"/>
    </source>
</evidence>
<dbReference type="InterPro" id="IPR036879">
    <property type="entry name" value="TF_MADSbox_sf"/>
</dbReference>
<evidence type="ECO:0000256" key="3">
    <source>
        <dbReference type="ARBA" id="ARBA00023125"/>
    </source>
</evidence>
<dbReference type="SUPFAM" id="SSF55455">
    <property type="entry name" value="SRF-like"/>
    <property type="match status" value="1"/>
</dbReference>
<organism evidence="9">
    <name type="scientific">Brassica campestris</name>
    <name type="common">Field mustard</name>
    <dbReference type="NCBI Taxonomy" id="3711"/>
    <lineage>
        <taxon>Eukaryota</taxon>
        <taxon>Viridiplantae</taxon>
        <taxon>Streptophyta</taxon>
        <taxon>Embryophyta</taxon>
        <taxon>Tracheophyta</taxon>
        <taxon>Spermatophyta</taxon>
        <taxon>Magnoliopsida</taxon>
        <taxon>eudicotyledons</taxon>
        <taxon>Gunneridae</taxon>
        <taxon>Pentapetalae</taxon>
        <taxon>rosids</taxon>
        <taxon>malvids</taxon>
        <taxon>Brassicales</taxon>
        <taxon>Brassicaceae</taxon>
        <taxon>Brassiceae</taxon>
        <taxon>Brassica</taxon>
    </lineage>
</organism>
<protein>
    <submittedName>
        <fullName evidence="9">MADS-box DNA-binding domain transcription factor</fullName>
    </submittedName>
</protein>
<dbReference type="InterPro" id="IPR050142">
    <property type="entry name" value="MADS-box/MEF2_TF"/>
</dbReference>
<gene>
    <name evidence="9" type="primary">TT16.3</name>
</gene>
<keyword evidence="5" id="KW-0539">Nucleus</keyword>
<keyword evidence="6" id="KW-0175">Coiled coil</keyword>
<dbReference type="Pfam" id="PF01486">
    <property type="entry name" value="K-box"/>
    <property type="match status" value="1"/>
</dbReference>
<keyword evidence="4" id="KW-0804">Transcription</keyword>
<dbReference type="GO" id="GO:0045944">
    <property type="term" value="P:positive regulation of transcription by RNA polymerase II"/>
    <property type="evidence" value="ECO:0007669"/>
    <property type="project" value="InterPro"/>
</dbReference>
<dbReference type="EMBL" id="JF970620">
    <property type="protein sequence ID" value="AFI71430.1"/>
    <property type="molecule type" value="Genomic_DNA"/>
</dbReference>
<dbReference type="PROSITE" id="PS51297">
    <property type="entry name" value="K_BOX"/>
    <property type="match status" value="1"/>
</dbReference>
<evidence type="ECO:0000256" key="2">
    <source>
        <dbReference type="ARBA" id="ARBA00023015"/>
    </source>
</evidence>
<evidence type="ECO:0000256" key="6">
    <source>
        <dbReference type="SAM" id="Coils"/>
    </source>
</evidence>
<evidence type="ECO:0000256" key="5">
    <source>
        <dbReference type="ARBA" id="ARBA00023242"/>
    </source>
</evidence>